<organism evidence="1 2">
    <name type="scientific">Dioscorea alata</name>
    <name type="common">Purple yam</name>
    <dbReference type="NCBI Taxonomy" id="55571"/>
    <lineage>
        <taxon>Eukaryota</taxon>
        <taxon>Viridiplantae</taxon>
        <taxon>Streptophyta</taxon>
        <taxon>Embryophyta</taxon>
        <taxon>Tracheophyta</taxon>
        <taxon>Spermatophyta</taxon>
        <taxon>Magnoliopsida</taxon>
        <taxon>Liliopsida</taxon>
        <taxon>Dioscoreales</taxon>
        <taxon>Dioscoreaceae</taxon>
        <taxon>Dioscorea</taxon>
    </lineage>
</organism>
<reference evidence="2" key="1">
    <citation type="journal article" date="2022" name="Nat. Commun.">
        <title>Chromosome evolution and the genetic basis of agronomically important traits in greater yam.</title>
        <authorList>
            <person name="Bredeson J.V."/>
            <person name="Lyons J.B."/>
            <person name="Oniyinde I.O."/>
            <person name="Okereke N.R."/>
            <person name="Kolade O."/>
            <person name="Nnabue I."/>
            <person name="Nwadili C.O."/>
            <person name="Hribova E."/>
            <person name="Parker M."/>
            <person name="Nwogha J."/>
            <person name="Shu S."/>
            <person name="Carlson J."/>
            <person name="Kariba R."/>
            <person name="Muthemba S."/>
            <person name="Knop K."/>
            <person name="Barton G.J."/>
            <person name="Sherwood A.V."/>
            <person name="Lopez-Montes A."/>
            <person name="Asiedu R."/>
            <person name="Jamnadass R."/>
            <person name="Muchugi A."/>
            <person name="Goodstein D."/>
            <person name="Egesi C.N."/>
            <person name="Featherston J."/>
            <person name="Asfaw A."/>
            <person name="Simpson G.G."/>
            <person name="Dolezel J."/>
            <person name="Hendre P.S."/>
            <person name="Van Deynze A."/>
            <person name="Kumar P.L."/>
            <person name="Obidiegwu J.E."/>
            <person name="Bhattacharjee R."/>
            <person name="Rokhsar D.S."/>
        </authorList>
    </citation>
    <scope>NUCLEOTIDE SEQUENCE [LARGE SCALE GENOMIC DNA]</scope>
    <source>
        <strain evidence="2">cv. TDa95/00328</strain>
    </source>
</reference>
<name>A0ACB7VLW3_DIOAL</name>
<keyword evidence="2" id="KW-1185">Reference proteome</keyword>
<sequence>MGSLMAGWASCVLHDEKEELERNKSLTKAEIETYWKMHQEKEVEEKEKEKSKDDSSFLEEEEEENKNNRTTDWWTKTNWAFLNESPHEEMNKSNNYASQYHVAELVKKTLE</sequence>
<dbReference type="EMBL" id="CM037018">
    <property type="protein sequence ID" value="KAH7675239.1"/>
    <property type="molecule type" value="Genomic_DNA"/>
</dbReference>
<accession>A0ACB7VLW3</accession>
<protein>
    <submittedName>
        <fullName evidence="1">Uncharacterized protein</fullName>
    </submittedName>
</protein>
<gene>
    <name evidence="1" type="ORF">IHE45_08G123700</name>
</gene>
<evidence type="ECO:0000313" key="2">
    <source>
        <dbReference type="Proteomes" id="UP000827976"/>
    </source>
</evidence>
<evidence type="ECO:0000313" key="1">
    <source>
        <dbReference type="EMBL" id="KAH7675239.1"/>
    </source>
</evidence>
<comment type="caution">
    <text evidence="1">The sequence shown here is derived from an EMBL/GenBank/DDBJ whole genome shotgun (WGS) entry which is preliminary data.</text>
</comment>
<proteinExistence type="predicted"/>
<dbReference type="Proteomes" id="UP000827976">
    <property type="component" value="Chromosome 8"/>
</dbReference>